<feature type="signal peptide" evidence="1">
    <location>
        <begin position="1"/>
        <end position="20"/>
    </location>
</feature>
<keyword evidence="3" id="KW-1185">Reference proteome</keyword>
<comment type="caution">
    <text evidence="2">The sequence shown here is derived from an EMBL/GenBank/DDBJ whole genome shotgun (WGS) entry which is preliminary data.</text>
</comment>
<name>A0AA40D2M5_9PEZI</name>
<dbReference type="EMBL" id="JAULSV010000001">
    <property type="protein sequence ID" value="KAK0657994.1"/>
    <property type="molecule type" value="Genomic_DNA"/>
</dbReference>
<gene>
    <name evidence="2" type="ORF">B0T16DRAFT_402854</name>
</gene>
<organism evidence="2 3">
    <name type="scientific">Cercophora newfieldiana</name>
    <dbReference type="NCBI Taxonomy" id="92897"/>
    <lineage>
        <taxon>Eukaryota</taxon>
        <taxon>Fungi</taxon>
        <taxon>Dikarya</taxon>
        <taxon>Ascomycota</taxon>
        <taxon>Pezizomycotina</taxon>
        <taxon>Sordariomycetes</taxon>
        <taxon>Sordariomycetidae</taxon>
        <taxon>Sordariales</taxon>
        <taxon>Lasiosphaeriaceae</taxon>
        <taxon>Cercophora</taxon>
    </lineage>
</organism>
<reference evidence="2" key="1">
    <citation type="submission" date="2023-06" db="EMBL/GenBank/DDBJ databases">
        <title>Genome-scale phylogeny and comparative genomics of the fungal order Sordariales.</title>
        <authorList>
            <consortium name="Lawrence Berkeley National Laboratory"/>
            <person name="Hensen N."/>
            <person name="Bonometti L."/>
            <person name="Westerberg I."/>
            <person name="Brannstrom I.O."/>
            <person name="Guillou S."/>
            <person name="Cros-Aarteil S."/>
            <person name="Calhoun S."/>
            <person name="Haridas S."/>
            <person name="Kuo A."/>
            <person name="Mondo S."/>
            <person name="Pangilinan J."/>
            <person name="Riley R."/>
            <person name="Labutti K."/>
            <person name="Andreopoulos B."/>
            <person name="Lipzen A."/>
            <person name="Chen C."/>
            <person name="Yanf M."/>
            <person name="Daum C."/>
            <person name="Ng V."/>
            <person name="Clum A."/>
            <person name="Steindorff A."/>
            <person name="Ohm R."/>
            <person name="Martin F."/>
            <person name="Silar P."/>
            <person name="Natvig D."/>
            <person name="Lalanne C."/>
            <person name="Gautier V."/>
            <person name="Ament-Velasquez S.L."/>
            <person name="Kruys A."/>
            <person name="Hutchinson M.I."/>
            <person name="Powell A.J."/>
            <person name="Barry K."/>
            <person name="Miller A.N."/>
            <person name="Grigoriev I.V."/>
            <person name="Debuchy R."/>
            <person name="Gladieux P."/>
            <person name="Thoren M.H."/>
            <person name="Johannesson H."/>
        </authorList>
    </citation>
    <scope>NUCLEOTIDE SEQUENCE</scope>
    <source>
        <strain evidence="2">SMH2532-1</strain>
    </source>
</reference>
<keyword evidence="1" id="KW-0732">Signal</keyword>
<proteinExistence type="predicted"/>
<feature type="chain" id="PRO_5041226089" description="Apple domain-containing protein" evidence="1">
    <location>
        <begin position="21"/>
        <end position="344"/>
    </location>
</feature>
<evidence type="ECO:0000313" key="3">
    <source>
        <dbReference type="Proteomes" id="UP001174936"/>
    </source>
</evidence>
<protein>
    <recommendedName>
        <fullName evidence="4">Apple domain-containing protein</fullName>
    </recommendedName>
</protein>
<dbReference type="AlphaFoldDB" id="A0AA40D2M5"/>
<evidence type="ECO:0008006" key="4">
    <source>
        <dbReference type="Google" id="ProtNLM"/>
    </source>
</evidence>
<evidence type="ECO:0000256" key="1">
    <source>
        <dbReference type="SAM" id="SignalP"/>
    </source>
</evidence>
<dbReference type="Proteomes" id="UP001174936">
    <property type="component" value="Unassembled WGS sequence"/>
</dbReference>
<accession>A0AA40D2M5</accession>
<evidence type="ECO:0000313" key="2">
    <source>
        <dbReference type="EMBL" id="KAK0657994.1"/>
    </source>
</evidence>
<sequence>MVRIAALAAAALSLLPTALGTYHPDIIRPPPLGPYLNYPDRHGSCAHRALAYLTCYYPSSPECRQDLAIQAASFCSSYLSQTATVFNTATVVSTATSIATETLTSEATVTSTSTSVTKTTTTEVSSITSISTSTLTLPTSYITPPPTSVVALDRRSPESSTCPSLHAKRLTRRPPAKLSSVCSCLGIHATTETTTSTLTTSTATTTSTTTTTTTTSTSTATLIEVSTSITTTTTSTTTTSGTIATSTPIVDYCDLTYKGGGVTPGNTVIQPPGDFDGRQCCILCWSTANCVASATGLGFCQLLIKTSVLEGAPTDAQCPLGVESYVYLDGPGSLYRGPCSPRLG</sequence>